<evidence type="ECO:0000313" key="1">
    <source>
        <dbReference type="EMBL" id="PSR26072.1"/>
    </source>
</evidence>
<sequence>MFDNGSIIDLSLTLSEAQAPTWPGDVRFQTHVTSWFRNYEAFGITIPSRGPFQTHSIHMSDHTGTHCDAPAHFVPPPDSGLPHASPAGHMTVDMIPLTQYMGYAAVIDTRHAKASDQTNGTITSGMVAEFEERHGRLAPGEIVLFYSQWDRRYQGGGGYYGPLDIPPIEDTWNAPTVECIEFLIERGIKCIGTDGPSIGPANDAQPVHVAALDGGLGIVEGLANLNRLPPRGSYFIFLPLKLGGGTGGPGRALAYIANEGPGAM</sequence>
<dbReference type="SUPFAM" id="SSF102198">
    <property type="entry name" value="Putative cyclase"/>
    <property type="match status" value="1"/>
</dbReference>
<dbReference type="GO" id="GO:0019441">
    <property type="term" value="P:L-tryptophan catabolic process to kynurenine"/>
    <property type="evidence" value="ECO:0007669"/>
    <property type="project" value="InterPro"/>
</dbReference>
<reference evidence="1 2" key="1">
    <citation type="journal article" date="2014" name="BMC Genomics">
        <title>Comparison of environmental and isolate Sulfobacillus genomes reveals diverse carbon, sulfur, nitrogen, and hydrogen metabolisms.</title>
        <authorList>
            <person name="Justice N.B."/>
            <person name="Norman A."/>
            <person name="Brown C.T."/>
            <person name="Singh A."/>
            <person name="Thomas B.C."/>
            <person name="Banfield J.F."/>
        </authorList>
    </citation>
    <scope>NUCLEOTIDE SEQUENCE [LARGE SCALE GENOMIC DNA]</scope>
    <source>
        <strain evidence="1">AMDSBA1</strain>
    </source>
</reference>
<dbReference type="Gene3D" id="3.50.30.50">
    <property type="entry name" value="Putative cyclase"/>
    <property type="match status" value="1"/>
</dbReference>
<dbReference type="Pfam" id="PF04199">
    <property type="entry name" value="Cyclase"/>
    <property type="match status" value="1"/>
</dbReference>
<accession>A0A2T2WV19</accession>
<gene>
    <name evidence="1" type="ORF">C7B43_15135</name>
</gene>
<dbReference type="GO" id="GO:0004061">
    <property type="term" value="F:arylformamidase activity"/>
    <property type="evidence" value="ECO:0007669"/>
    <property type="project" value="InterPro"/>
</dbReference>
<evidence type="ECO:0000313" key="2">
    <source>
        <dbReference type="Proteomes" id="UP000242699"/>
    </source>
</evidence>
<protein>
    <submittedName>
        <fullName evidence="1">Cyclase</fullName>
    </submittedName>
</protein>
<dbReference type="AlphaFoldDB" id="A0A2T2WV19"/>
<name>A0A2T2WV19_9FIRM</name>
<comment type="caution">
    <text evidence="1">The sequence shown here is derived from an EMBL/GenBank/DDBJ whole genome shotgun (WGS) entry which is preliminary data.</text>
</comment>
<dbReference type="PANTHER" id="PTHR31118:SF12">
    <property type="entry name" value="CYCLASE-LIKE PROTEIN 2"/>
    <property type="match status" value="1"/>
</dbReference>
<dbReference type="EMBL" id="PXYT01000043">
    <property type="protein sequence ID" value="PSR26072.1"/>
    <property type="molecule type" value="Genomic_DNA"/>
</dbReference>
<dbReference type="PANTHER" id="PTHR31118">
    <property type="entry name" value="CYCLASE-LIKE PROTEIN 2"/>
    <property type="match status" value="1"/>
</dbReference>
<organism evidence="1 2">
    <name type="scientific">Sulfobacillus benefaciens</name>
    <dbReference type="NCBI Taxonomy" id="453960"/>
    <lineage>
        <taxon>Bacteria</taxon>
        <taxon>Bacillati</taxon>
        <taxon>Bacillota</taxon>
        <taxon>Clostridia</taxon>
        <taxon>Eubacteriales</taxon>
        <taxon>Clostridiales Family XVII. Incertae Sedis</taxon>
        <taxon>Sulfobacillus</taxon>
    </lineage>
</organism>
<dbReference type="Proteomes" id="UP000242699">
    <property type="component" value="Unassembled WGS sequence"/>
</dbReference>
<proteinExistence type="predicted"/>
<dbReference type="InterPro" id="IPR037175">
    <property type="entry name" value="KFase_sf"/>
</dbReference>
<dbReference type="InterPro" id="IPR007325">
    <property type="entry name" value="KFase/CYL"/>
</dbReference>